<dbReference type="InterPro" id="IPR000182">
    <property type="entry name" value="GNAT_dom"/>
</dbReference>
<dbReference type="SUPFAM" id="SSF55729">
    <property type="entry name" value="Acyl-CoA N-acyltransferases (Nat)"/>
    <property type="match status" value="1"/>
</dbReference>
<name>A0A6G0X8W0_9STRA</name>
<organism evidence="2 3">
    <name type="scientific">Aphanomyces euteiches</name>
    <dbReference type="NCBI Taxonomy" id="100861"/>
    <lineage>
        <taxon>Eukaryota</taxon>
        <taxon>Sar</taxon>
        <taxon>Stramenopiles</taxon>
        <taxon>Oomycota</taxon>
        <taxon>Saprolegniomycetes</taxon>
        <taxon>Saprolegniales</taxon>
        <taxon>Verrucalvaceae</taxon>
        <taxon>Aphanomyces</taxon>
    </lineage>
</organism>
<dbReference type="Pfam" id="PF00583">
    <property type="entry name" value="Acetyltransf_1"/>
    <property type="match status" value="1"/>
</dbReference>
<dbReference type="AlphaFoldDB" id="A0A6G0X8W0"/>
<dbReference type="VEuPathDB" id="FungiDB:AeMF1_008936"/>
<gene>
    <name evidence="2" type="ORF">Ae201684_007436</name>
</gene>
<proteinExistence type="predicted"/>
<accession>A0A6G0X8W0</accession>
<dbReference type="GO" id="GO:0016747">
    <property type="term" value="F:acyltransferase activity, transferring groups other than amino-acyl groups"/>
    <property type="evidence" value="ECO:0007669"/>
    <property type="project" value="InterPro"/>
</dbReference>
<protein>
    <recommendedName>
        <fullName evidence="1">N-acetyltransferase domain-containing protein</fullName>
    </recommendedName>
</protein>
<evidence type="ECO:0000259" key="1">
    <source>
        <dbReference type="PROSITE" id="PS51186"/>
    </source>
</evidence>
<reference evidence="2 3" key="1">
    <citation type="submission" date="2019-07" db="EMBL/GenBank/DDBJ databases">
        <title>Genomics analysis of Aphanomyces spp. identifies a new class of oomycete effector associated with host adaptation.</title>
        <authorList>
            <person name="Gaulin E."/>
        </authorList>
    </citation>
    <scope>NUCLEOTIDE SEQUENCE [LARGE SCALE GENOMIC DNA]</scope>
    <source>
        <strain evidence="2 3">ATCC 201684</strain>
    </source>
</reference>
<dbReference type="CDD" id="cd04301">
    <property type="entry name" value="NAT_SF"/>
    <property type="match status" value="1"/>
</dbReference>
<evidence type="ECO:0000313" key="3">
    <source>
        <dbReference type="Proteomes" id="UP000481153"/>
    </source>
</evidence>
<dbReference type="PROSITE" id="PS51186">
    <property type="entry name" value="GNAT"/>
    <property type="match status" value="1"/>
</dbReference>
<dbReference type="InterPro" id="IPR016181">
    <property type="entry name" value="Acyl_CoA_acyltransferase"/>
</dbReference>
<evidence type="ECO:0000313" key="2">
    <source>
        <dbReference type="EMBL" id="KAF0736417.1"/>
    </source>
</evidence>
<sequence>MQVRRADVEEWDAVEAFLGAAYEDCGKSFPFAKHSRQDAWIYVMNDAHHSDFIAAASVVVDDASSTATIEHFAVAPGRQQQGIGSQFVAQIEALLLDERPTYEHLAFLSDASPKIEAWAEAHAFHEYSGGFLPDSSSRYIVYRKHLVKGETNTEAPDMMGDFLAQVIDNNMQSEQDSSALLSSIFSSLPLEKLQAVASSLDDELDDNMTTSVSLEASEDESLDSLVRLLMTQLKDPSIRQNLLHE</sequence>
<dbReference type="Gene3D" id="3.40.630.30">
    <property type="match status" value="1"/>
</dbReference>
<feature type="domain" description="N-acetyltransferase" evidence="1">
    <location>
        <begin position="1"/>
        <end position="153"/>
    </location>
</feature>
<keyword evidence="3" id="KW-1185">Reference proteome</keyword>
<dbReference type="Proteomes" id="UP000481153">
    <property type="component" value="Unassembled WGS sequence"/>
</dbReference>
<dbReference type="EMBL" id="VJMJ01000089">
    <property type="protein sequence ID" value="KAF0736417.1"/>
    <property type="molecule type" value="Genomic_DNA"/>
</dbReference>
<comment type="caution">
    <text evidence="2">The sequence shown here is derived from an EMBL/GenBank/DDBJ whole genome shotgun (WGS) entry which is preliminary data.</text>
</comment>